<evidence type="ECO:0000256" key="9">
    <source>
        <dbReference type="ARBA" id="ARBA00049563"/>
    </source>
</evidence>
<comment type="similarity">
    <text evidence="3 10 13">Belongs to the IPP transferase family.</text>
</comment>
<dbReference type="Gene3D" id="1.10.20.140">
    <property type="match status" value="1"/>
</dbReference>
<dbReference type="PANTHER" id="PTHR11088">
    <property type="entry name" value="TRNA DIMETHYLALLYLTRANSFERASE"/>
    <property type="match status" value="1"/>
</dbReference>
<dbReference type="PANTHER" id="PTHR11088:SF60">
    <property type="entry name" value="TRNA DIMETHYLALLYLTRANSFERASE"/>
    <property type="match status" value="1"/>
</dbReference>
<dbReference type="Proteomes" id="UP000516346">
    <property type="component" value="Chromosome"/>
</dbReference>
<comment type="caution">
    <text evidence="10">Lacks conserved residue(s) required for the propagation of feature annotation.</text>
</comment>
<dbReference type="InterPro" id="IPR027417">
    <property type="entry name" value="P-loop_NTPase"/>
</dbReference>
<keyword evidence="4 10" id="KW-0808">Transferase</keyword>
<dbReference type="EC" id="2.5.1.75" evidence="10"/>
<comment type="cofactor">
    <cofactor evidence="1 10">
        <name>Mg(2+)</name>
        <dbReference type="ChEBI" id="CHEBI:18420"/>
    </cofactor>
</comment>
<name>A0A7H1AZ30_9GAMM</name>
<dbReference type="AlphaFoldDB" id="A0A7H1AZ30"/>
<dbReference type="InterPro" id="IPR039657">
    <property type="entry name" value="Dimethylallyltransferase"/>
</dbReference>
<dbReference type="Gene3D" id="3.40.50.300">
    <property type="entry name" value="P-loop containing nucleotide triphosphate hydrolases"/>
    <property type="match status" value="1"/>
</dbReference>
<dbReference type="HAMAP" id="MF_00185">
    <property type="entry name" value="IPP_trans"/>
    <property type="match status" value="1"/>
</dbReference>
<gene>
    <name evidence="10 14" type="primary">miaA</name>
    <name evidence="14" type="ORF">ICW73_01980</name>
</gene>
<reference evidence="14 15" key="1">
    <citation type="submission" date="2020-09" db="EMBL/GenBank/DDBJ databases">
        <title>Genome sequence of the banana aphid, Pentalonia nigronervosa Coquerel (Hemiptera: Aphididae) and its symbionts.</title>
        <authorList>
            <person name="Mathers T.C."/>
            <person name="Mugford S.T."/>
            <person name="Hogenhout S.A."/>
            <person name="Tripathi L."/>
        </authorList>
    </citation>
    <scope>NUCLEOTIDE SEQUENCE [LARGE SCALE GENOMIC DNA]</scope>
    <source>
        <strain evidence="14">Ba4</strain>
    </source>
</reference>
<dbReference type="SUPFAM" id="SSF52540">
    <property type="entry name" value="P-loop containing nucleoside triphosphate hydrolases"/>
    <property type="match status" value="1"/>
</dbReference>
<keyword evidence="6 10" id="KW-0547">Nucleotide-binding</keyword>
<feature type="region of interest" description="Interaction with substrate tRNA" evidence="10">
    <location>
        <begin position="164"/>
        <end position="168"/>
    </location>
</feature>
<evidence type="ECO:0000256" key="12">
    <source>
        <dbReference type="RuleBase" id="RU003784"/>
    </source>
</evidence>
<evidence type="ECO:0000256" key="5">
    <source>
        <dbReference type="ARBA" id="ARBA00022694"/>
    </source>
</evidence>
<dbReference type="GO" id="GO:0052381">
    <property type="term" value="F:tRNA dimethylallyltransferase activity"/>
    <property type="evidence" value="ECO:0007669"/>
    <property type="project" value="UniProtKB-UniRule"/>
</dbReference>
<evidence type="ECO:0000313" key="15">
    <source>
        <dbReference type="Proteomes" id="UP000516346"/>
    </source>
</evidence>
<evidence type="ECO:0000256" key="13">
    <source>
        <dbReference type="RuleBase" id="RU003785"/>
    </source>
</evidence>
<evidence type="ECO:0000256" key="3">
    <source>
        <dbReference type="ARBA" id="ARBA00005842"/>
    </source>
</evidence>
<evidence type="ECO:0000313" key="14">
    <source>
        <dbReference type="EMBL" id="QNS01735.1"/>
    </source>
</evidence>
<dbReference type="InterPro" id="IPR018022">
    <property type="entry name" value="IPT"/>
</dbReference>
<feature type="region of interest" description="Interaction with substrate tRNA" evidence="10">
    <location>
        <begin position="42"/>
        <end position="45"/>
    </location>
</feature>
<comment type="function">
    <text evidence="2 10 12">Catalyzes the transfer of a dimethylallyl group onto the adenine at position 37 in tRNAs that read codons beginning with uridine, leading to the formation of N6-(dimethylallyl)adenosine (i(6)A).</text>
</comment>
<dbReference type="NCBIfam" id="TIGR00174">
    <property type="entry name" value="miaA"/>
    <property type="match status" value="1"/>
</dbReference>
<organism evidence="14 15">
    <name type="scientific">Buchnera aphidicola</name>
    <name type="common">Pentalonia nigronervosa</name>
    <dbReference type="NCBI Taxonomy" id="1309793"/>
    <lineage>
        <taxon>Bacteria</taxon>
        <taxon>Pseudomonadati</taxon>
        <taxon>Pseudomonadota</taxon>
        <taxon>Gammaproteobacteria</taxon>
        <taxon>Enterobacterales</taxon>
        <taxon>Erwiniaceae</taxon>
        <taxon>Buchnera</taxon>
    </lineage>
</organism>
<feature type="binding site" evidence="10">
    <location>
        <begin position="17"/>
        <end position="24"/>
    </location>
    <ligand>
        <name>ATP</name>
        <dbReference type="ChEBI" id="CHEBI:30616"/>
    </ligand>
</feature>
<comment type="catalytic activity">
    <reaction evidence="9 10 11">
        <text>adenosine(37) in tRNA + dimethylallyl diphosphate = N(6)-dimethylallyladenosine(37) in tRNA + diphosphate</text>
        <dbReference type="Rhea" id="RHEA:26482"/>
        <dbReference type="Rhea" id="RHEA-COMP:10162"/>
        <dbReference type="Rhea" id="RHEA-COMP:10375"/>
        <dbReference type="ChEBI" id="CHEBI:33019"/>
        <dbReference type="ChEBI" id="CHEBI:57623"/>
        <dbReference type="ChEBI" id="CHEBI:74411"/>
        <dbReference type="ChEBI" id="CHEBI:74415"/>
        <dbReference type="EC" id="2.5.1.75"/>
    </reaction>
</comment>
<evidence type="ECO:0000256" key="1">
    <source>
        <dbReference type="ARBA" id="ARBA00001946"/>
    </source>
</evidence>
<proteinExistence type="inferred from homology"/>
<evidence type="ECO:0000256" key="8">
    <source>
        <dbReference type="ARBA" id="ARBA00022842"/>
    </source>
</evidence>
<keyword evidence="7 10" id="KW-0067">ATP-binding</keyword>
<protein>
    <recommendedName>
        <fullName evidence="10">tRNA dimethylallyltransferase</fullName>
        <ecNumber evidence="10">2.5.1.75</ecNumber>
    </recommendedName>
    <alternativeName>
        <fullName evidence="10">Dimethylallyl diphosphate:tRNA dimethylallyltransferase</fullName>
        <shortName evidence="10">DMAPP:tRNA dimethylallyltransferase</shortName>
        <shortName evidence="10">DMATase</shortName>
    </alternativeName>
    <alternativeName>
        <fullName evidence="10">Isopentenyl-diphosphate:tRNA isopentenyltransferase</fullName>
        <shortName evidence="10">IPP transferase</shortName>
        <shortName evidence="10">IPPT</shortName>
        <shortName evidence="10">IPTase</shortName>
    </alternativeName>
</protein>
<evidence type="ECO:0000256" key="2">
    <source>
        <dbReference type="ARBA" id="ARBA00003213"/>
    </source>
</evidence>
<evidence type="ECO:0000256" key="11">
    <source>
        <dbReference type="RuleBase" id="RU003783"/>
    </source>
</evidence>
<evidence type="ECO:0000256" key="4">
    <source>
        <dbReference type="ARBA" id="ARBA00022679"/>
    </source>
</evidence>
<dbReference type="EMBL" id="CP061275">
    <property type="protein sequence ID" value="QNS01735.1"/>
    <property type="molecule type" value="Genomic_DNA"/>
</dbReference>
<dbReference type="Pfam" id="PF01715">
    <property type="entry name" value="IPPT"/>
    <property type="match status" value="1"/>
</dbReference>
<dbReference type="GO" id="GO:0006400">
    <property type="term" value="P:tRNA modification"/>
    <property type="evidence" value="ECO:0007669"/>
    <property type="project" value="TreeGrafter"/>
</dbReference>
<keyword evidence="5 10" id="KW-0819">tRNA processing</keyword>
<keyword evidence="8 10" id="KW-0460">Magnesium</keyword>
<evidence type="ECO:0000256" key="6">
    <source>
        <dbReference type="ARBA" id="ARBA00022741"/>
    </source>
</evidence>
<sequence length="318" mass="37127">MNLYNKLKKPIVIFLMGPTALGKTQLAISLRQYLPIELISVDSASIYQGMDIGTGKPHTSDLLNHPHRLLNIKDPIETYSASEFQKDVILEINHIVRSGRIPCLVGGTMFYYKILLDGLSPLPPSNTKLREYLSQKKHNQDTLHKKLKLIDPVSANRIHKNDFQRLLRALEVFYLSGKNLTTLIKEKKYKFPYTALQFAIIPPNKAWLHQKIEARIKKMLILGLQEEVELLFHRGDLHIDLPSIRCIGYRQMWEYLEYKISYQDMFNKIVYATKMLAKHQLTWLKKWKNVNILTYSSIYNVLIEKILNVFSKYNNKIL</sequence>
<comment type="subunit">
    <text evidence="10">Monomer.</text>
</comment>
<accession>A0A7H1AZ30</accession>
<dbReference type="GO" id="GO:0005524">
    <property type="term" value="F:ATP binding"/>
    <property type="evidence" value="ECO:0007669"/>
    <property type="project" value="UniProtKB-UniRule"/>
</dbReference>
<feature type="binding site" evidence="10">
    <location>
        <begin position="19"/>
        <end position="24"/>
    </location>
    <ligand>
        <name>substrate</name>
    </ligand>
</feature>
<feature type="site" description="Interaction with substrate tRNA" evidence="10">
    <location>
        <position position="130"/>
    </location>
</feature>
<evidence type="ECO:0000256" key="10">
    <source>
        <dbReference type="HAMAP-Rule" id="MF_00185"/>
    </source>
</evidence>
<feature type="site" description="Interaction with substrate tRNA" evidence="10">
    <location>
        <position position="108"/>
    </location>
</feature>
<evidence type="ECO:0000256" key="7">
    <source>
        <dbReference type="ARBA" id="ARBA00022840"/>
    </source>
</evidence>